<evidence type="ECO:0000313" key="1">
    <source>
        <dbReference type="EMBL" id="MEQ2237179.1"/>
    </source>
</evidence>
<protein>
    <submittedName>
        <fullName evidence="1">Uncharacterized protein</fullName>
    </submittedName>
</protein>
<dbReference type="Proteomes" id="UP001482620">
    <property type="component" value="Unassembled WGS sequence"/>
</dbReference>
<accession>A0ABV0TXF0</accession>
<keyword evidence="2" id="KW-1185">Reference proteome</keyword>
<evidence type="ECO:0000313" key="2">
    <source>
        <dbReference type="Proteomes" id="UP001482620"/>
    </source>
</evidence>
<organism evidence="1 2">
    <name type="scientific">Ilyodon furcidens</name>
    <name type="common">goldbreast splitfin</name>
    <dbReference type="NCBI Taxonomy" id="33524"/>
    <lineage>
        <taxon>Eukaryota</taxon>
        <taxon>Metazoa</taxon>
        <taxon>Chordata</taxon>
        <taxon>Craniata</taxon>
        <taxon>Vertebrata</taxon>
        <taxon>Euteleostomi</taxon>
        <taxon>Actinopterygii</taxon>
        <taxon>Neopterygii</taxon>
        <taxon>Teleostei</taxon>
        <taxon>Neoteleostei</taxon>
        <taxon>Acanthomorphata</taxon>
        <taxon>Ovalentaria</taxon>
        <taxon>Atherinomorphae</taxon>
        <taxon>Cyprinodontiformes</taxon>
        <taxon>Goodeidae</taxon>
        <taxon>Ilyodon</taxon>
    </lineage>
</organism>
<gene>
    <name evidence="1" type="ORF">ILYODFUR_020586</name>
</gene>
<reference evidence="1 2" key="1">
    <citation type="submission" date="2021-06" db="EMBL/GenBank/DDBJ databases">
        <authorList>
            <person name="Palmer J.M."/>
        </authorList>
    </citation>
    <scope>NUCLEOTIDE SEQUENCE [LARGE SCALE GENOMIC DNA]</scope>
    <source>
        <strain evidence="2">if_2019</strain>
        <tissue evidence="1">Muscle</tissue>
    </source>
</reference>
<proteinExistence type="predicted"/>
<sequence>MHNLLPGCAEVSNILSEFSCNQSGKLLQLLLLKVQFPEVTSSEVVTISFNEKLENFEGDFPSVSGYINHSHNFLPNFRNITWYFKGRNRVEREQDALESCASCVQLNISLQPLCQGLCHFCMTF</sequence>
<name>A0ABV0TXF0_9TELE</name>
<comment type="caution">
    <text evidence="1">The sequence shown here is derived from an EMBL/GenBank/DDBJ whole genome shotgun (WGS) entry which is preliminary data.</text>
</comment>
<dbReference type="EMBL" id="JAHRIQ010048473">
    <property type="protein sequence ID" value="MEQ2237179.1"/>
    <property type="molecule type" value="Genomic_DNA"/>
</dbReference>